<dbReference type="Proteomes" id="UP000037395">
    <property type="component" value="Unassembled WGS sequence"/>
</dbReference>
<accession>A0A1E7NAY4</accession>
<protein>
    <recommendedName>
        <fullName evidence="2">CBS domain-containing protein</fullName>
    </recommendedName>
</protein>
<dbReference type="InterPro" id="IPR000644">
    <property type="entry name" value="CBS_dom"/>
</dbReference>
<organism evidence="4 5">
    <name type="scientific">Kitasatospora aureofaciens</name>
    <name type="common">Streptomyces aureofaciens</name>
    <dbReference type="NCBI Taxonomy" id="1894"/>
    <lineage>
        <taxon>Bacteria</taxon>
        <taxon>Bacillati</taxon>
        <taxon>Actinomycetota</taxon>
        <taxon>Actinomycetes</taxon>
        <taxon>Kitasatosporales</taxon>
        <taxon>Streptomycetaceae</taxon>
        <taxon>Kitasatospora</taxon>
    </lineage>
</organism>
<evidence type="ECO:0000313" key="5">
    <source>
        <dbReference type="Proteomes" id="UP000037395"/>
    </source>
</evidence>
<dbReference type="InterPro" id="IPR046342">
    <property type="entry name" value="CBS_dom_sf"/>
</dbReference>
<evidence type="ECO:0000256" key="1">
    <source>
        <dbReference type="SAM" id="MobiDB-lite"/>
    </source>
</evidence>
<reference evidence="5" key="3">
    <citation type="submission" date="2016-08" db="EMBL/GenBank/DDBJ databases">
        <title>Sequencing, assembly and comparative genomics of S. aureofaciens ATCC 10762.</title>
        <authorList>
            <person name="Gradnigo J.S."/>
            <person name="Johnson N."/>
            <person name="Somerville G.A."/>
        </authorList>
    </citation>
    <scope>NUCLEOTIDE SEQUENCE [LARGE SCALE GENOMIC DNA]</scope>
    <source>
        <strain evidence="5">ATCC 10762 / DSM 40127 / CCM 3239 / JCM 4008 / LMG 5968 / NBRC 12843 / NCIMB 8234 / A-377</strain>
    </source>
</reference>
<feature type="domain" description="CBS" evidence="2">
    <location>
        <begin position="98"/>
        <end position="132"/>
    </location>
</feature>
<feature type="region of interest" description="Disordered" evidence="1">
    <location>
        <begin position="152"/>
        <end position="181"/>
    </location>
</feature>
<keyword evidence="5" id="KW-1185">Reference proteome</keyword>
<evidence type="ECO:0000313" key="4">
    <source>
        <dbReference type="EMBL" id="OEV37851.1"/>
    </source>
</evidence>
<dbReference type="AlphaFoldDB" id="A0A1E7NAY4"/>
<proteinExistence type="predicted"/>
<evidence type="ECO:0000313" key="3">
    <source>
        <dbReference type="EMBL" id="GGV04811.1"/>
    </source>
</evidence>
<name>A0A1E7NAY4_KITAU</name>
<dbReference type="CDD" id="cd02205">
    <property type="entry name" value="CBS_pair_SF"/>
    <property type="match status" value="1"/>
</dbReference>
<accession>A0A8H9LUL2</accession>
<dbReference type="Gene3D" id="3.10.580.10">
    <property type="entry name" value="CBS-domain"/>
    <property type="match status" value="1"/>
</dbReference>
<reference evidence="3" key="5">
    <citation type="submission" date="2020-09" db="EMBL/GenBank/DDBJ databases">
        <authorList>
            <person name="Sun Q."/>
            <person name="Ohkuma M."/>
        </authorList>
    </citation>
    <scope>NUCLEOTIDE SEQUENCE</scope>
    <source>
        <strain evidence="3">JCM 4434</strain>
    </source>
</reference>
<reference evidence="4 5" key="2">
    <citation type="submission" date="2014-07" db="EMBL/GenBank/DDBJ databases">
        <authorList>
            <person name="Zhang J.E."/>
            <person name="Yang H."/>
            <person name="Guo J."/>
            <person name="Deng Z."/>
            <person name="Luo H."/>
            <person name="Luo M."/>
            <person name="Zhao B."/>
        </authorList>
    </citation>
    <scope>NUCLEOTIDE SEQUENCE [LARGE SCALE GENOMIC DNA]</scope>
    <source>
        <strain evidence="4">ATCC 10762</strain>
        <strain evidence="5">ATCC 10762 / DSM 40127 / CCM 3239 / JCM 4008 / LMG 5968 / NBRC 12843 / NCIMB 8234 / A-377</strain>
    </source>
</reference>
<reference evidence="3" key="1">
    <citation type="journal article" date="2014" name="Int. J. Syst. Evol. Microbiol.">
        <title>Complete genome sequence of Corynebacterium casei LMG S-19264T (=DSM 44701T), isolated from a smear-ripened cheese.</title>
        <authorList>
            <consortium name="US DOE Joint Genome Institute (JGI-PGF)"/>
            <person name="Walter F."/>
            <person name="Albersmeier A."/>
            <person name="Kalinowski J."/>
            <person name="Ruckert C."/>
        </authorList>
    </citation>
    <scope>NUCLEOTIDE SEQUENCE</scope>
    <source>
        <strain evidence="3">JCM 4434</strain>
    </source>
</reference>
<dbReference type="Pfam" id="PF00571">
    <property type="entry name" value="CBS"/>
    <property type="match status" value="1"/>
</dbReference>
<dbReference type="EMBL" id="JPRF03000018">
    <property type="protein sequence ID" value="OEV37851.1"/>
    <property type="molecule type" value="Genomic_DNA"/>
</dbReference>
<sequence>MDTVTTHSPQSARPGHGLTVADAMEPCDYQTADDSTVDQANDIFRDADIEYRPVRDHDGRCEGLVTRAGLHPFLARSWYTELTTISATSHQRGPFAWPTMGLALAAIAMRIEHLAVWPVVDEDGHILGVLTAARATGLCSPSHRLREAVGAPRCSARTGRTDETRARRRTRPLSSRVLRYG</sequence>
<dbReference type="KEGG" id="kau:B6264_02875"/>
<comment type="caution">
    <text evidence="4">The sequence shown here is derived from an EMBL/GenBank/DDBJ whole genome shotgun (WGS) entry which is preliminary data.</text>
</comment>
<evidence type="ECO:0000259" key="2">
    <source>
        <dbReference type="Pfam" id="PF00571"/>
    </source>
</evidence>
<reference evidence="4" key="4">
    <citation type="submission" date="2016-08" db="EMBL/GenBank/DDBJ databases">
        <title>Sequencing, Assembly and Comparative Genomics of S. aureofaciens ATCC 10762.</title>
        <authorList>
            <person name="Gradnigo J.S."/>
            <person name="Johnson N."/>
            <person name="Somerville G.A."/>
        </authorList>
    </citation>
    <scope>NUCLEOTIDE SEQUENCE [LARGE SCALE GENOMIC DNA]</scope>
    <source>
        <strain evidence="4">ATCC 10762</strain>
    </source>
</reference>
<dbReference type="SUPFAM" id="SSF54631">
    <property type="entry name" value="CBS-domain pair"/>
    <property type="match status" value="1"/>
</dbReference>
<dbReference type="Proteomes" id="UP000610124">
    <property type="component" value="Unassembled WGS sequence"/>
</dbReference>
<gene>
    <name evidence="3" type="ORF">GCM10010502_69490</name>
    <name evidence="4" type="ORF">HS99_0025090</name>
</gene>
<dbReference type="EMBL" id="BMUB01000034">
    <property type="protein sequence ID" value="GGV04811.1"/>
    <property type="molecule type" value="Genomic_DNA"/>
</dbReference>